<name>A0ABD0QWQ3_CIRMR</name>
<evidence type="ECO:0000256" key="1">
    <source>
        <dbReference type="SAM" id="MobiDB-lite"/>
    </source>
</evidence>
<gene>
    <name evidence="3" type="ORF">M9458_013318</name>
</gene>
<evidence type="ECO:0000256" key="2">
    <source>
        <dbReference type="SAM" id="SignalP"/>
    </source>
</evidence>
<dbReference type="AlphaFoldDB" id="A0ABD0QWQ3"/>
<feature type="region of interest" description="Disordered" evidence="1">
    <location>
        <begin position="57"/>
        <end position="77"/>
    </location>
</feature>
<comment type="caution">
    <text evidence="3">The sequence shown here is derived from an EMBL/GenBank/DDBJ whole genome shotgun (WGS) entry which is preliminary data.</text>
</comment>
<protein>
    <submittedName>
        <fullName evidence="3">Uncharacterized protein</fullName>
    </submittedName>
</protein>
<proteinExistence type="predicted"/>
<evidence type="ECO:0000313" key="3">
    <source>
        <dbReference type="EMBL" id="KAL0190620.1"/>
    </source>
</evidence>
<keyword evidence="4" id="KW-1185">Reference proteome</keyword>
<keyword evidence="2" id="KW-0732">Signal</keyword>
<feature type="non-terminal residue" evidence="3">
    <location>
        <position position="77"/>
    </location>
</feature>
<feature type="signal peptide" evidence="2">
    <location>
        <begin position="1"/>
        <end position="17"/>
    </location>
</feature>
<sequence length="77" mass="8818">WWRITIVRLITRTHAWSQSLCTVCPLYCAELLASMLIENSCSERRTCRACSAYAPASRTLPPPSVRESWSPSHFYAK</sequence>
<accession>A0ABD0QWQ3</accession>
<dbReference type="EMBL" id="JAMKFB020000006">
    <property type="protein sequence ID" value="KAL0190620.1"/>
    <property type="molecule type" value="Genomic_DNA"/>
</dbReference>
<reference evidence="3 4" key="1">
    <citation type="submission" date="2024-05" db="EMBL/GenBank/DDBJ databases">
        <title>Genome sequencing and assembly of Indian major carp, Cirrhinus mrigala (Hamilton, 1822).</title>
        <authorList>
            <person name="Mohindra V."/>
            <person name="Chowdhury L.M."/>
            <person name="Lal K."/>
            <person name="Jena J.K."/>
        </authorList>
    </citation>
    <scope>NUCLEOTIDE SEQUENCE [LARGE SCALE GENOMIC DNA]</scope>
    <source>
        <strain evidence="3">CM1030</strain>
        <tissue evidence="3">Blood</tissue>
    </source>
</reference>
<dbReference type="Proteomes" id="UP001529510">
    <property type="component" value="Unassembled WGS sequence"/>
</dbReference>
<feature type="non-terminal residue" evidence="3">
    <location>
        <position position="1"/>
    </location>
</feature>
<organism evidence="3 4">
    <name type="scientific">Cirrhinus mrigala</name>
    <name type="common">Mrigala</name>
    <dbReference type="NCBI Taxonomy" id="683832"/>
    <lineage>
        <taxon>Eukaryota</taxon>
        <taxon>Metazoa</taxon>
        <taxon>Chordata</taxon>
        <taxon>Craniata</taxon>
        <taxon>Vertebrata</taxon>
        <taxon>Euteleostomi</taxon>
        <taxon>Actinopterygii</taxon>
        <taxon>Neopterygii</taxon>
        <taxon>Teleostei</taxon>
        <taxon>Ostariophysi</taxon>
        <taxon>Cypriniformes</taxon>
        <taxon>Cyprinidae</taxon>
        <taxon>Labeoninae</taxon>
        <taxon>Labeonini</taxon>
        <taxon>Cirrhinus</taxon>
    </lineage>
</organism>
<feature type="chain" id="PRO_5044780344" evidence="2">
    <location>
        <begin position="18"/>
        <end position="77"/>
    </location>
</feature>
<evidence type="ECO:0000313" key="4">
    <source>
        <dbReference type="Proteomes" id="UP001529510"/>
    </source>
</evidence>